<evidence type="ECO:0000313" key="1">
    <source>
        <dbReference type="EMBL" id="KAA9015449.1"/>
    </source>
</evidence>
<comment type="caution">
    <text evidence="2">The sequence shown here is derived from an EMBL/GenBank/DDBJ whole genome shotgun (WGS) entry which is preliminary data.</text>
</comment>
<dbReference type="Proteomes" id="UP000326364">
    <property type="component" value="Unassembled WGS sequence"/>
</dbReference>
<organism evidence="2 3">
    <name type="scientific">Sphingobium limneticum</name>
    <dbReference type="NCBI Taxonomy" id="1007511"/>
    <lineage>
        <taxon>Bacteria</taxon>
        <taxon>Pseudomonadati</taxon>
        <taxon>Pseudomonadota</taxon>
        <taxon>Alphaproteobacteria</taxon>
        <taxon>Sphingomonadales</taxon>
        <taxon>Sphingomonadaceae</taxon>
        <taxon>Sphingobium</taxon>
    </lineage>
</organism>
<keyword evidence="4" id="KW-1185">Reference proteome</keyword>
<dbReference type="AlphaFoldDB" id="A0A5J5I141"/>
<dbReference type="Proteomes" id="UP000325933">
    <property type="component" value="Unassembled WGS sequence"/>
</dbReference>
<dbReference type="EMBL" id="VYQA01000008">
    <property type="protein sequence ID" value="KAA9029413.1"/>
    <property type="molecule type" value="Genomic_DNA"/>
</dbReference>
<protein>
    <submittedName>
        <fullName evidence="2">Uncharacterized protein</fullName>
    </submittedName>
</protein>
<reference evidence="3 4" key="1">
    <citation type="submission" date="2019-09" db="EMBL/GenBank/DDBJ databases">
        <authorList>
            <person name="Feng G."/>
        </authorList>
    </citation>
    <scope>NUCLEOTIDE SEQUENCE [LARGE SCALE GENOMIC DNA]</scope>
    <source>
        <strain evidence="2 3">KACC 19283</strain>
        <strain evidence="1 4">KACC 19284</strain>
    </source>
</reference>
<accession>A0A5J5I141</accession>
<name>A0A5J5I141_9SPHN</name>
<dbReference type="RefSeq" id="WP_150425937.1">
    <property type="nucleotide sequence ID" value="NZ_VYQA01000008.1"/>
</dbReference>
<evidence type="ECO:0000313" key="3">
    <source>
        <dbReference type="Proteomes" id="UP000325933"/>
    </source>
</evidence>
<evidence type="ECO:0000313" key="4">
    <source>
        <dbReference type="Proteomes" id="UP000326364"/>
    </source>
</evidence>
<gene>
    <name evidence="2" type="ORF">F4U95_12875</name>
    <name evidence="1" type="ORF">F4U96_14705</name>
</gene>
<evidence type="ECO:0000313" key="2">
    <source>
        <dbReference type="EMBL" id="KAA9029413.1"/>
    </source>
</evidence>
<dbReference type="EMBL" id="VYQB01000010">
    <property type="protein sequence ID" value="KAA9015449.1"/>
    <property type="molecule type" value="Genomic_DNA"/>
</dbReference>
<sequence length="94" mass="9449">MSGFLAWAGTAKAVPAHSAMMANGHAGFLVECRIKAGAGAPACAAGCRDGLENAAGKESSKRKAGLDAALTTILTDSLLCCCYEAPWLDHPGAA</sequence>
<proteinExistence type="predicted"/>